<evidence type="ECO:0000256" key="1">
    <source>
        <dbReference type="SAM" id="MobiDB-lite"/>
    </source>
</evidence>
<dbReference type="Proteomes" id="UP000823736">
    <property type="component" value="Unassembled WGS sequence"/>
</dbReference>
<protein>
    <submittedName>
        <fullName evidence="3">Putative membrane protein</fullName>
    </submittedName>
</protein>
<comment type="caution">
    <text evidence="3">The sequence shown here is derived from an EMBL/GenBank/DDBJ whole genome shotgun (WGS) entry which is preliminary data.</text>
</comment>
<feature type="region of interest" description="Disordered" evidence="1">
    <location>
        <begin position="253"/>
        <end position="430"/>
    </location>
</feature>
<proteinExistence type="predicted"/>
<reference evidence="3" key="1">
    <citation type="submission" date="2021-03" db="EMBL/GenBank/DDBJ databases">
        <title>Genomic Encyclopedia of Type Strains, Phase IV (KMG-IV): sequencing the most valuable type-strain genomes for metagenomic binning, comparative biology and taxonomic classification.</title>
        <authorList>
            <person name="Goeker M."/>
        </authorList>
    </citation>
    <scope>NUCLEOTIDE SEQUENCE</scope>
    <source>
        <strain evidence="3">DSM 26232</strain>
    </source>
</reference>
<keyword evidence="4" id="KW-1185">Reference proteome</keyword>
<keyword evidence="2" id="KW-0472">Membrane</keyword>
<sequence>MDESDLRMDQRVRKSTRETLRKSFVTGLAVVVPMLVTVIVLAIAFQYVSSSLSVFAQGVLAADDEIALPIYGDIPVGVVVIQLITPVILFVVIMVVGVFTNTTHWGERAVDYFDYFISQIPAVGGVYESFRQMSDVMLESDTQSFREVKLVEFPHEGAYTLGFVTTETPETLSDPAGHSEMLTLFLPLAPNPVMGGHLVHMPVDRVMDVDMTVEEGIRAIVTSGVAVGGGRGATNDGLSAERLRDLAGVEHADQQFDPDEGSPSVRRSEPVSTERPNTYDESVEPARATTPDDIARRERSEATGPAADADIPAERAHGIDTQDATVTPAEQAGRYANEADETERRPAEMADRAAEERESTERRPAEMADRAAEERESTERRPAEMADRDESERESTDQEPAAVADREETDRDDTEHRPAEESNVDRGGRN</sequence>
<evidence type="ECO:0000313" key="4">
    <source>
        <dbReference type="Proteomes" id="UP000823736"/>
    </source>
</evidence>
<organism evidence="3 4">
    <name type="scientific">Halolamina salifodinae</name>
    <dbReference type="NCBI Taxonomy" id="1202767"/>
    <lineage>
        <taxon>Archaea</taxon>
        <taxon>Methanobacteriati</taxon>
        <taxon>Methanobacteriota</taxon>
        <taxon>Stenosarchaea group</taxon>
        <taxon>Halobacteria</taxon>
        <taxon>Halobacteriales</taxon>
        <taxon>Haloferacaceae</taxon>
    </lineage>
</organism>
<evidence type="ECO:0000313" key="3">
    <source>
        <dbReference type="EMBL" id="MBP1987697.1"/>
    </source>
</evidence>
<dbReference type="InterPro" id="IPR007462">
    <property type="entry name" value="COV1-like"/>
</dbReference>
<feature type="transmembrane region" description="Helical" evidence="2">
    <location>
        <begin position="74"/>
        <end position="99"/>
    </location>
</feature>
<dbReference type="Pfam" id="PF04367">
    <property type="entry name" value="DUF502"/>
    <property type="match status" value="1"/>
</dbReference>
<accession>A0A8T4GXF8</accession>
<keyword evidence="2" id="KW-0812">Transmembrane</keyword>
<keyword evidence="2" id="KW-1133">Transmembrane helix</keyword>
<dbReference type="PANTHER" id="PTHR31876">
    <property type="entry name" value="COV-LIKE PROTEIN 1"/>
    <property type="match status" value="1"/>
</dbReference>
<feature type="compositionally biased region" description="Polar residues" evidence="1">
    <location>
        <begin position="270"/>
        <end position="280"/>
    </location>
</feature>
<dbReference type="AlphaFoldDB" id="A0A8T4GXF8"/>
<name>A0A8T4GXF8_9EURY</name>
<dbReference type="OrthoDB" id="51558at2157"/>
<dbReference type="PANTHER" id="PTHR31876:SF26">
    <property type="entry name" value="PROTEIN LIKE COV 2"/>
    <property type="match status" value="1"/>
</dbReference>
<feature type="compositionally biased region" description="Basic and acidic residues" evidence="1">
    <location>
        <begin position="342"/>
        <end position="396"/>
    </location>
</feature>
<dbReference type="EMBL" id="JAGGLC010000004">
    <property type="protein sequence ID" value="MBP1987697.1"/>
    <property type="molecule type" value="Genomic_DNA"/>
</dbReference>
<feature type="transmembrane region" description="Helical" evidence="2">
    <location>
        <begin position="23"/>
        <end position="45"/>
    </location>
</feature>
<dbReference type="RefSeq" id="WP_209492058.1">
    <property type="nucleotide sequence ID" value="NZ_JAGGLC010000004.1"/>
</dbReference>
<feature type="compositionally biased region" description="Basic and acidic residues" evidence="1">
    <location>
        <begin position="404"/>
        <end position="430"/>
    </location>
</feature>
<gene>
    <name evidence="3" type="ORF">J2753_002198</name>
</gene>
<evidence type="ECO:0000256" key="2">
    <source>
        <dbReference type="SAM" id="Phobius"/>
    </source>
</evidence>